<dbReference type="CDD" id="cd00207">
    <property type="entry name" value="fer2"/>
    <property type="match status" value="1"/>
</dbReference>
<gene>
    <name evidence="2" type="ORF">KEF85_00885</name>
</gene>
<evidence type="ECO:0000259" key="1">
    <source>
        <dbReference type="PROSITE" id="PS51085"/>
    </source>
</evidence>
<dbReference type="InterPro" id="IPR012675">
    <property type="entry name" value="Beta-grasp_dom_sf"/>
</dbReference>
<dbReference type="GO" id="GO:0051537">
    <property type="term" value="F:2 iron, 2 sulfur cluster binding"/>
    <property type="evidence" value="ECO:0007669"/>
    <property type="project" value="InterPro"/>
</dbReference>
<dbReference type="InterPro" id="IPR036010">
    <property type="entry name" value="2Fe-2S_ferredoxin-like_sf"/>
</dbReference>
<organism evidence="2 3">
    <name type="scientific">Methylomonas paludis</name>
    <dbReference type="NCBI Taxonomy" id="1173101"/>
    <lineage>
        <taxon>Bacteria</taxon>
        <taxon>Pseudomonadati</taxon>
        <taxon>Pseudomonadota</taxon>
        <taxon>Gammaproteobacteria</taxon>
        <taxon>Methylococcales</taxon>
        <taxon>Methylococcaceae</taxon>
        <taxon>Methylomonas</taxon>
    </lineage>
</organism>
<evidence type="ECO:0000313" key="3">
    <source>
        <dbReference type="Proteomes" id="UP000676649"/>
    </source>
</evidence>
<dbReference type="SUPFAM" id="SSF54292">
    <property type="entry name" value="2Fe-2S ferredoxin-like"/>
    <property type="match status" value="1"/>
</dbReference>
<dbReference type="InterPro" id="IPR001041">
    <property type="entry name" value="2Fe-2S_ferredoxin-type"/>
</dbReference>
<name>A0A975R9I3_9GAMM</name>
<dbReference type="EMBL" id="CP073754">
    <property type="protein sequence ID" value="QWF71087.1"/>
    <property type="molecule type" value="Genomic_DNA"/>
</dbReference>
<proteinExistence type="predicted"/>
<dbReference type="PROSITE" id="PS00197">
    <property type="entry name" value="2FE2S_FER_1"/>
    <property type="match status" value="1"/>
</dbReference>
<accession>A0A975R9I3</accession>
<dbReference type="Proteomes" id="UP000676649">
    <property type="component" value="Chromosome"/>
</dbReference>
<protein>
    <submittedName>
        <fullName evidence="2">2Fe-2S iron-sulfur cluster binding domain-containing protein</fullName>
    </submittedName>
</protein>
<dbReference type="KEGG" id="mpad:KEF85_00885"/>
<dbReference type="RefSeq" id="WP_215582671.1">
    <property type="nucleotide sequence ID" value="NZ_CP073754.1"/>
</dbReference>
<dbReference type="AlphaFoldDB" id="A0A975R9I3"/>
<keyword evidence="3" id="KW-1185">Reference proteome</keyword>
<dbReference type="Pfam" id="PF00111">
    <property type="entry name" value="Fer2"/>
    <property type="match status" value="1"/>
</dbReference>
<feature type="domain" description="2Fe-2S ferredoxin-type" evidence="1">
    <location>
        <begin position="2"/>
        <end position="95"/>
    </location>
</feature>
<dbReference type="InterPro" id="IPR006058">
    <property type="entry name" value="2Fe2S_fd_BS"/>
</dbReference>
<evidence type="ECO:0000313" key="2">
    <source>
        <dbReference type="EMBL" id="QWF71087.1"/>
    </source>
</evidence>
<reference evidence="2" key="1">
    <citation type="submission" date="2021-04" db="EMBL/GenBank/DDBJ databases">
        <title>Draft genome sequence data of methanotrophic Methylovulum sp. strain S1L and Methylomonas sp. strain S2AM isolated from boreal lake water columns.</title>
        <authorList>
            <person name="Rissanen A.J."/>
            <person name="Mangayil R."/>
            <person name="Svenning M.M."/>
            <person name="Khanongnuch R."/>
        </authorList>
    </citation>
    <scope>NUCLEOTIDE SEQUENCE</scope>
    <source>
        <strain evidence="2">S2AM</strain>
    </source>
</reference>
<dbReference type="Gene3D" id="3.10.20.30">
    <property type="match status" value="1"/>
</dbReference>
<sequence>MAKATITFEDINVTVTVPAGTRVIEVSEKVGSGITYGCREGDCGTCIMKVTEGWNNLSEPSVLEDKVLRENMAGKHNRLACQAQLLSGTIAVKPV</sequence>
<dbReference type="PROSITE" id="PS51085">
    <property type="entry name" value="2FE2S_FER_2"/>
    <property type="match status" value="1"/>
</dbReference>